<evidence type="ECO:0000313" key="3">
    <source>
        <dbReference type="Proteomes" id="UP000240830"/>
    </source>
</evidence>
<organism evidence="2 3">
    <name type="scientific">Paramicrosporidium saccamoebae</name>
    <dbReference type="NCBI Taxonomy" id="1246581"/>
    <lineage>
        <taxon>Eukaryota</taxon>
        <taxon>Fungi</taxon>
        <taxon>Fungi incertae sedis</taxon>
        <taxon>Cryptomycota</taxon>
        <taxon>Cryptomycota incertae sedis</taxon>
        <taxon>Paramicrosporidium</taxon>
    </lineage>
</organism>
<keyword evidence="3" id="KW-1185">Reference proteome</keyword>
<dbReference type="PANTHER" id="PTHR42943">
    <property type="entry name" value="GLUTATHIONE S-TRANSFERASE KAPPA"/>
    <property type="match status" value="1"/>
</dbReference>
<dbReference type="InterPro" id="IPR001853">
    <property type="entry name" value="DSBA-like_thioredoxin_dom"/>
</dbReference>
<proteinExistence type="predicted"/>
<dbReference type="GO" id="GO:0004364">
    <property type="term" value="F:glutathione transferase activity"/>
    <property type="evidence" value="ECO:0007669"/>
    <property type="project" value="TreeGrafter"/>
</dbReference>
<dbReference type="InterPro" id="IPR036249">
    <property type="entry name" value="Thioredoxin-like_sf"/>
</dbReference>
<evidence type="ECO:0000259" key="1">
    <source>
        <dbReference type="Pfam" id="PF01323"/>
    </source>
</evidence>
<accession>A0A2H9TKD9</accession>
<evidence type="ECO:0000313" key="2">
    <source>
        <dbReference type="EMBL" id="PJF18227.1"/>
    </source>
</evidence>
<dbReference type="STRING" id="1246581.A0A2H9TKD9"/>
<dbReference type="Proteomes" id="UP000240830">
    <property type="component" value="Unassembled WGS sequence"/>
</dbReference>
<dbReference type="EMBL" id="MTSL01000134">
    <property type="protein sequence ID" value="PJF18227.1"/>
    <property type="molecule type" value="Genomic_DNA"/>
</dbReference>
<feature type="domain" description="DSBA-like thioredoxin" evidence="1">
    <location>
        <begin position="2"/>
        <end position="137"/>
    </location>
</feature>
<reference evidence="2 3" key="1">
    <citation type="submission" date="2016-10" db="EMBL/GenBank/DDBJ databases">
        <title>The genome of Paramicrosporidium saccamoebae is the missing link in understanding Cryptomycota and Microsporidia evolution.</title>
        <authorList>
            <person name="Quandt C.A."/>
            <person name="Beaudet D."/>
            <person name="Corsaro D."/>
            <person name="Michel R."/>
            <person name="Corradi N."/>
            <person name="James T."/>
        </authorList>
    </citation>
    <scope>NUCLEOTIDE SEQUENCE [LARGE SCALE GENOMIC DNA]</scope>
    <source>
        <strain evidence="2 3">KSL3</strain>
    </source>
</reference>
<dbReference type="Gene3D" id="3.40.30.10">
    <property type="entry name" value="Glutaredoxin"/>
    <property type="match status" value="1"/>
</dbReference>
<dbReference type="InterPro" id="IPR051924">
    <property type="entry name" value="GST_Kappa/NadH"/>
</dbReference>
<sequence>MRSAIFYGIALRPPKDFLSISTKAPELVVHAARTVVSEEDVGRIVEVLWTEFFGKGDSTLFTSDPWSLKPLIAPLFSAEIVESILTKAHEMEETLRSTTDEALAAGAFGAPIMLITKDDQTQFFFGSDRFHHIAQFLSTDPRPLYTPQSKL</sequence>
<gene>
    <name evidence="2" type="ORF">PSACC_01943</name>
</gene>
<dbReference type="GO" id="GO:0005739">
    <property type="term" value="C:mitochondrion"/>
    <property type="evidence" value="ECO:0007669"/>
    <property type="project" value="TreeGrafter"/>
</dbReference>
<comment type="caution">
    <text evidence="2">The sequence shown here is derived from an EMBL/GenBank/DDBJ whole genome shotgun (WGS) entry which is preliminary data.</text>
</comment>
<dbReference type="GO" id="GO:0005777">
    <property type="term" value="C:peroxisome"/>
    <property type="evidence" value="ECO:0007669"/>
    <property type="project" value="TreeGrafter"/>
</dbReference>
<dbReference type="AlphaFoldDB" id="A0A2H9TKD9"/>
<dbReference type="Pfam" id="PF01323">
    <property type="entry name" value="DSBA"/>
    <property type="match status" value="1"/>
</dbReference>
<dbReference type="SUPFAM" id="SSF52833">
    <property type="entry name" value="Thioredoxin-like"/>
    <property type="match status" value="1"/>
</dbReference>
<dbReference type="PANTHER" id="PTHR42943:SF2">
    <property type="entry name" value="GLUTATHIONE S-TRANSFERASE KAPPA 1"/>
    <property type="match status" value="1"/>
</dbReference>
<dbReference type="OrthoDB" id="4664297at2759"/>
<protein>
    <recommendedName>
        <fullName evidence="1">DSBA-like thioredoxin domain-containing protein</fullName>
    </recommendedName>
</protein>
<dbReference type="GO" id="GO:0004602">
    <property type="term" value="F:glutathione peroxidase activity"/>
    <property type="evidence" value="ECO:0007669"/>
    <property type="project" value="TreeGrafter"/>
</dbReference>
<name>A0A2H9TKD9_9FUNG</name>
<dbReference type="GO" id="GO:0006749">
    <property type="term" value="P:glutathione metabolic process"/>
    <property type="evidence" value="ECO:0007669"/>
    <property type="project" value="TreeGrafter"/>
</dbReference>